<dbReference type="PANTHER" id="PTHR37313">
    <property type="entry name" value="UPF0749 PROTEIN RV1825"/>
    <property type="match status" value="1"/>
</dbReference>
<dbReference type="Pfam" id="PF05949">
    <property type="entry name" value="DUF881"/>
    <property type="match status" value="1"/>
</dbReference>
<comment type="caution">
    <text evidence="3">The sequence shown here is derived from an EMBL/GenBank/DDBJ whole genome shotgun (WGS) entry which is preliminary data.</text>
</comment>
<dbReference type="GO" id="GO:0005886">
    <property type="term" value="C:plasma membrane"/>
    <property type="evidence" value="ECO:0007669"/>
    <property type="project" value="TreeGrafter"/>
</dbReference>
<comment type="similarity">
    <text evidence="1">Belongs to the UPF0749 family.</text>
</comment>
<name>A0A420XSL0_9ACTN</name>
<organism evidence="3 4">
    <name type="scientific">Motilibacter peucedani</name>
    <dbReference type="NCBI Taxonomy" id="598650"/>
    <lineage>
        <taxon>Bacteria</taxon>
        <taxon>Bacillati</taxon>
        <taxon>Actinomycetota</taxon>
        <taxon>Actinomycetes</taxon>
        <taxon>Motilibacterales</taxon>
        <taxon>Motilibacteraceae</taxon>
        <taxon>Motilibacter</taxon>
    </lineage>
</organism>
<evidence type="ECO:0000313" key="3">
    <source>
        <dbReference type="EMBL" id="RKS77885.1"/>
    </source>
</evidence>
<evidence type="ECO:0000256" key="1">
    <source>
        <dbReference type="ARBA" id="ARBA00009108"/>
    </source>
</evidence>
<proteinExistence type="inferred from homology"/>
<gene>
    <name evidence="3" type="ORF">CLV35_1588</name>
</gene>
<feature type="coiled-coil region" evidence="2">
    <location>
        <begin position="52"/>
        <end position="79"/>
    </location>
</feature>
<dbReference type="FunCoup" id="A0A420XSL0">
    <property type="interactions" value="1"/>
</dbReference>
<dbReference type="OrthoDB" id="3211287at2"/>
<dbReference type="Gene3D" id="3.30.70.1880">
    <property type="entry name" value="Protein of unknown function DUF881"/>
    <property type="match status" value="1"/>
</dbReference>
<dbReference type="EMBL" id="RBWV01000010">
    <property type="protein sequence ID" value="RKS77885.1"/>
    <property type="molecule type" value="Genomic_DNA"/>
</dbReference>
<protein>
    <submittedName>
        <fullName evidence="3">Uncharacterized protein YlxW (UPF0749 family)</fullName>
    </submittedName>
</protein>
<reference evidence="3 4" key="1">
    <citation type="submission" date="2018-10" db="EMBL/GenBank/DDBJ databases">
        <title>Genomic Encyclopedia of Archaeal and Bacterial Type Strains, Phase II (KMG-II): from individual species to whole genera.</title>
        <authorList>
            <person name="Goeker M."/>
        </authorList>
    </citation>
    <scope>NUCLEOTIDE SEQUENCE [LARGE SCALE GENOMIC DNA]</scope>
    <source>
        <strain evidence="3 4">RP-AC37</strain>
    </source>
</reference>
<evidence type="ECO:0000313" key="4">
    <source>
        <dbReference type="Proteomes" id="UP000281955"/>
    </source>
</evidence>
<sequence length="221" mass="22753">MRPLPPLRARPRAQVAVGVVLALVGFAAVVQARSSGTSSLSGLRQTELVRILDDSEARSEQLAEELRTLQQDYDSLSRGRAADAAAAADARRRADELGILAGTLRATGPGVEVRIPDPQGRVRAVALLDLVQELRDAGAEAIQIGSVRVVVSTALEESAQGVRVDGTVVPQPYVVLAVGPAADLASALGIPGGVVESLQAAGVSPQVSQRASVLVSALHPG</sequence>
<accession>A0A420XSL0</accession>
<dbReference type="RefSeq" id="WP_121192867.1">
    <property type="nucleotide sequence ID" value="NZ_RBWV01000010.1"/>
</dbReference>
<dbReference type="PANTHER" id="PTHR37313:SF2">
    <property type="entry name" value="UPF0749 PROTEIN YLXX"/>
    <property type="match status" value="1"/>
</dbReference>
<dbReference type="InterPro" id="IPR010273">
    <property type="entry name" value="DUF881"/>
</dbReference>
<dbReference type="Proteomes" id="UP000281955">
    <property type="component" value="Unassembled WGS sequence"/>
</dbReference>
<keyword evidence="2" id="KW-0175">Coiled coil</keyword>
<evidence type="ECO:0000256" key="2">
    <source>
        <dbReference type="SAM" id="Coils"/>
    </source>
</evidence>
<dbReference type="InParanoid" id="A0A420XSL0"/>
<dbReference type="AlphaFoldDB" id="A0A420XSL0"/>
<keyword evidence="4" id="KW-1185">Reference proteome</keyword>